<reference evidence="2 3" key="2">
    <citation type="submission" date="2018-11" db="EMBL/GenBank/DDBJ databases">
        <authorList>
            <consortium name="Pathogen Informatics"/>
        </authorList>
    </citation>
    <scope>NUCLEOTIDE SEQUENCE [LARGE SCALE GENOMIC DNA]</scope>
    <source>
        <strain evidence="2 3">Costa Rica</strain>
    </source>
</reference>
<evidence type="ECO:0000313" key="3">
    <source>
        <dbReference type="Proteomes" id="UP000267027"/>
    </source>
</evidence>
<sequence length="88" mass="9976">MDRQDAAAAGWDPEEQLSKYDSQTNYKQGFGRKFGIQKDRQNKPTSGYDVYNNLEKREKQIGYGGKFGVENNNQGRSGAGFDYNEKLA</sequence>
<proteinExistence type="predicted"/>
<accession>A0A0R3PSJ2</accession>
<feature type="region of interest" description="Disordered" evidence="1">
    <location>
        <begin position="1"/>
        <end position="53"/>
    </location>
</feature>
<dbReference type="OrthoDB" id="5971719at2759"/>
<dbReference type="STRING" id="334426.A0A0R3PSJ2"/>
<dbReference type="InterPro" id="IPR003134">
    <property type="entry name" value="Hs1_Cortactin"/>
</dbReference>
<evidence type="ECO:0000256" key="1">
    <source>
        <dbReference type="SAM" id="MobiDB-lite"/>
    </source>
</evidence>
<keyword evidence="3" id="KW-1185">Reference proteome</keyword>
<dbReference type="PROSITE" id="PS51090">
    <property type="entry name" value="CORTACTIN"/>
    <property type="match status" value="2"/>
</dbReference>
<gene>
    <name evidence="2" type="ORF">ACOC_LOCUS8613</name>
</gene>
<dbReference type="OMA" id="WDPEEQL"/>
<evidence type="ECO:0000313" key="2">
    <source>
        <dbReference type="EMBL" id="VDM60198.1"/>
    </source>
</evidence>
<name>A0A0R3PSJ2_ANGCS</name>
<dbReference type="WBParaSite" id="ACOC_0000861201-mRNA-1">
    <property type="protein sequence ID" value="ACOC_0000861201-mRNA-1"/>
    <property type="gene ID" value="ACOC_0000861201"/>
</dbReference>
<dbReference type="EMBL" id="UYYA01004178">
    <property type="protein sequence ID" value="VDM60198.1"/>
    <property type="molecule type" value="Genomic_DNA"/>
</dbReference>
<protein>
    <submittedName>
        <fullName evidence="4">G-patch domain-containing protein</fullName>
    </submittedName>
</protein>
<dbReference type="Proteomes" id="UP000267027">
    <property type="component" value="Unassembled WGS sequence"/>
</dbReference>
<dbReference type="AlphaFoldDB" id="A0A0R3PSJ2"/>
<organism evidence="4">
    <name type="scientific">Angiostrongylus costaricensis</name>
    <name type="common">Nematode worm</name>
    <dbReference type="NCBI Taxonomy" id="334426"/>
    <lineage>
        <taxon>Eukaryota</taxon>
        <taxon>Metazoa</taxon>
        <taxon>Ecdysozoa</taxon>
        <taxon>Nematoda</taxon>
        <taxon>Chromadorea</taxon>
        <taxon>Rhabditida</taxon>
        <taxon>Rhabditina</taxon>
        <taxon>Rhabditomorpha</taxon>
        <taxon>Strongyloidea</taxon>
        <taxon>Metastrongylidae</taxon>
        <taxon>Angiostrongylus</taxon>
    </lineage>
</organism>
<reference evidence="4" key="1">
    <citation type="submission" date="2017-02" db="UniProtKB">
        <authorList>
            <consortium name="WormBaseParasite"/>
        </authorList>
    </citation>
    <scope>IDENTIFICATION</scope>
</reference>
<feature type="region of interest" description="Disordered" evidence="1">
    <location>
        <begin position="65"/>
        <end position="88"/>
    </location>
</feature>
<evidence type="ECO:0000313" key="4">
    <source>
        <dbReference type="WBParaSite" id="ACOC_0000861201-mRNA-1"/>
    </source>
</evidence>
<dbReference type="Pfam" id="PF02218">
    <property type="entry name" value="HS1_rep"/>
    <property type="match status" value="2"/>
</dbReference>